<feature type="transmembrane region" description="Helical" evidence="1">
    <location>
        <begin position="12"/>
        <end position="32"/>
    </location>
</feature>
<dbReference type="RefSeq" id="WP_121246735.1">
    <property type="nucleotide sequence ID" value="NZ_RBIL01000001.1"/>
</dbReference>
<gene>
    <name evidence="2" type="ORF">C8N24_0097</name>
</gene>
<protein>
    <submittedName>
        <fullName evidence="2">Uncharacterized protein</fullName>
    </submittedName>
</protein>
<dbReference type="EMBL" id="RBIL01000001">
    <property type="protein sequence ID" value="RKQ90297.1"/>
    <property type="molecule type" value="Genomic_DNA"/>
</dbReference>
<accession>A0A660L5N8</accession>
<organism evidence="2 3">
    <name type="scientific">Solirubrobacter pauli</name>
    <dbReference type="NCBI Taxonomy" id="166793"/>
    <lineage>
        <taxon>Bacteria</taxon>
        <taxon>Bacillati</taxon>
        <taxon>Actinomycetota</taxon>
        <taxon>Thermoleophilia</taxon>
        <taxon>Solirubrobacterales</taxon>
        <taxon>Solirubrobacteraceae</taxon>
        <taxon>Solirubrobacter</taxon>
    </lineage>
</organism>
<reference evidence="2 3" key="1">
    <citation type="submission" date="2018-10" db="EMBL/GenBank/DDBJ databases">
        <title>Genomic Encyclopedia of Archaeal and Bacterial Type Strains, Phase II (KMG-II): from individual species to whole genera.</title>
        <authorList>
            <person name="Goeker M."/>
        </authorList>
    </citation>
    <scope>NUCLEOTIDE SEQUENCE [LARGE SCALE GENOMIC DNA]</scope>
    <source>
        <strain evidence="2 3">DSM 14954</strain>
    </source>
</reference>
<dbReference type="Proteomes" id="UP000278962">
    <property type="component" value="Unassembled WGS sequence"/>
</dbReference>
<evidence type="ECO:0000313" key="2">
    <source>
        <dbReference type="EMBL" id="RKQ90297.1"/>
    </source>
</evidence>
<keyword evidence="1" id="KW-1133">Transmembrane helix</keyword>
<keyword evidence="1" id="KW-0812">Transmembrane</keyword>
<dbReference type="AlphaFoldDB" id="A0A660L5N8"/>
<proteinExistence type="predicted"/>
<comment type="caution">
    <text evidence="2">The sequence shown here is derived from an EMBL/GenBank/DDBJ whole genome shotgun (WGS) entry which is preliminary data.</text>
</comment>
<evidence type="ECO:0000313" key="3">
    <source>
        <dbReference type="Proteomes" id="UP000278962"/>
    </source>
</evidence>
<keyword evidence="3" id="KW-1185">Reference proteome</keyword>
<keyword evidence="1" id="KW-0472">Membrane</keyword>
<evidence type="ECO:0000256" key="1">
    <source>
        <dbReference type="SAM" id="Phobius"/>
    </source>
</evidence>
<name>A0A660L5N8_9ACTN</name>
<sequence length="144" mass="15275">METGTEARRGIGPAWLAIALGALVTLALVVTARSEGSPGQPLELKTFSAIGARGGEIAVSVGVRNTGDADVEVVDASLPDIDAVHLGDSTTPIRAGEDGRFLLRMPTLCPDPPELDRLVVRLRMGGHEHAQSLRFPGTIRWECR</sequence>